<keyword evidence="3" id="KW-1185">Reference proteome</keyword>
<comment type="caution">
    <text evidence="2">The sequence shown here is derived from an EMBL/GenBank/DDBJ whole genome shotgun (WGS) entry which is preliminary data.</text>
</comment>
<evidence type="ECO:0000313" key="2">
    <source>
        <dbReference type="EMBL" id="MFC4608762.1"/>
    </source>
</evidence>
<organism evidence="2 3">
    <name type="scientific">Streptomyces maoxianensis</name>
    <dbReference type="NCBI Taxonomy" id="1459942"/>
    <lineage>
        <taxon>Bacteria</taxon>
        <taxon>Bacillati</taxon>
        <taxon>Actinomycetota</taxon>
        <taxon>Actinomycetes</taxon>
        <taxon>Kitasatosporales</taxon>
        <taxon>Streptomycetaceae</taxon>
        <taxon>Streptomyces</taxon>
    </lineage>
</organism>
<dbReference type="Gene3D" id="3.40.190.10">
    <property type="entry name" value="Periplasmic binding protein-like II"/>
    <property type="match status" value="2"/>
</dbReference>
<proteinExistence type="predicted"/>
<feature type="compositionally biased region" description="Low complexity" evidence="1">
    <location>
        <begin position="75"/>
        <end position="85"/>
    </location>
</feature>
<name>A0ABV9G488_9ACTN</name>
<sequence>MDFVLFSNYGRQVDALLAGTVDIAWNTNLAWVRTVLQADGRVRALAKRDTDLAFRSHLVCRTGAGLRGAGDLTGRRPGAGQPRQGNLGQSCRRHPHRPRRGLHRAGGRHAHHRRPARGEGPAGLPRFARHRPRASGGPPPRTRGRRGRRPGTHRPNPDPRSHHHRRRRLLAPGRSRQRRAARHPRHLPSRCRHRSRASSAPTGTRRIPPPARSPAREPRSRAERRHAWPGRLADPDTPAPHPPPI</sequence>
<dbReference type="SUPFAM" id="SSF53850">
    <property type="entry name" value="Periplasmic binding protein-like II"/>
    <property type="match status" value="1"/>
</dbReference>
<dbReference type="Pfam" id="PF12974">
    <property type="entry name" value="Phosphonate-bd"/>
    <property type="match status" value="1"/>
</dbReference>
<reference evidence="3" key="1">
    <citation type="journal article" date="2019" name="Int. J. Syst. Evol. Microbiol.">
        <title>The Global Catalogue of Microorganisms (GCM) 10K type strain sequencing project: providing services to taxonomists for standard genome sequencing and annotation.</title>
        <authorList>
            <consortium name="The Broad Institute Genomics Platform"/>
            <consortium name="The Broad Institute Genome Sequencing Center for Infectious Disease"/>
            <person name="Wu L."/>
            <person name="Ma J."/>
        </authorList>
    </citation>
    <scope>NUCLEOTIDE SEQUENCE [LARGE SCALE GENOMIC DNA]</scope>
    <source>
        <strain evidence="3">CGMCC 4.7139</strain>
    </source>
</reference>
<gene>
    <name evidence="2" type="ORF">ACFO9E_13160</name>
</gene>
<feature type="compositionally biased region" description="Basic residues" evidence="1">
    <location>
        <begin position="142"/>
        <end position="152"/>
    </location>
</feature>
<dbReference type="RefSeq" id="WP_381194726.1">
    <property type="nucleotide sequence ID" value="NZ_JBHSFE010000010.1"/>
</dbReference>
<evidence type="ECO:0000313" key="3">
    <source>
        <dbReference type="Proteomes" id="UP001595993"/>
    </source>
</evidence>
<accession>A0ABV9G488</accession>
<evidence type="ECO:0000256" key="1">
    <source>
        <dbReference type="SAM" id="MobiDB-lite"/>
    </source>
</evidence>
<protein>
    <submittedName>
        <fullName evidence="2">PhnD/SsuA/transferrin family substrate-binding protein</fullName>
    </submittedName>
</protein>
<feature type="compositionally biased region" description="Basic residues" evidence="1">
    <location>
        <begin position="161"/>
        <end position="196"/>
    </location>
</feature>
<feature type="region of interest" description="Disordered" evidence="1">
    <location>
        <begin position="64"/>
        <end position="245"/>
    </location>
</feature>
<feature type="compositionally biased region" description="Basic residues" evidence="1">
    <location>
        <begin position="91"/>
        <end position="115"/>
    </location>
</feature>
<dbReference type="Proteomes" id="UP001595993">
    <property type="component" value="Unassembled WGS sequence"/>
</dbReference>
<dbReference type="EMBL" id="JBHSFE010000010">
    <property type="protein sequence ID" value="MFC4608762.1"/>
    <property type="molecule type" value="Genomic_DNA"/>
</dbReference>